<dbReference type="Pfam" id="PF02349">
    <property type="entry name" value="MSG"/>
    <property type="match status" value="5"/>
</dbReference>
<dbReference type="VEuPathDB" id="FungiDB:T552_01112"/>
<feature type="compositionally biased region" description="Low complexity" evidence="2">
    <location>
        <begin position="822"/>
        <end position="832"/>
    </location>
</feature>
<gene>
    <name evidence="4" type="ORF">T552_01112</name>
</gene>
<dbReference type="AlphaFoldDB" id="A0A0W4ZNF1"/>
<protein>
    <recommendedName>
        <fullName evidence="3">Major surface glycoprotein 2 C-terminal domain-containing protein</fullName>
    </recommendedName>
</protein>
<evidence type="ECO:0000256" key="2">
    <source>
        <dbReference type="SAM" id="MobiDB-lite"/>
    </source>
</evidence>
<dbReference type="InterPro" id="IPR003330">
    <property type="entry name" value="MSG"/>
</dbReference>
<keyword evidence="5" id="KW-1185">Reference proteome</keyword>
<dbReference type="Pfam" id="PF12373">
    <property type="entry name" value="Msg2_C"/>
    <property type="match status" value="1"/>
</dbReference>
<feature type="compositionally biased region" description="Low complexity" evidence="2">
    <location>
        <begin position="839"/>
        <end position="856"/>
    </location>
</feature>
<accession>A0A0W4ZNF1</accession>
<organism evidence="4 5">
    <name type="scientific">Pneumocystis carinii (strain B80)</name>
    <name type="common">Rat pneumocystis pneumonia agent</name>
    <name type="synonym">Pneumocystis carinii f. sp. carinii</name>
    <dbReference type="NCBI Taxonomy" id="1408658"/>
    <lineage>
        <taxon>Eukaryota</taxon>
        <taxon>Fungi</taxon>
        <taxon>Dikarya</taxon>
        <taxon>Ascomycota</taxon>
        <taxon>Taphrinomycotina</taxon>
        <taxon>Pneumocystomycetes</taxon>
        <taxon>Pneumocystaceae</taxon>
        <taxon>Pneumocystis</taxon>
    </lineage>
</organism>
<proteinExistence type="predicted"/>
<evidence type="ECO:0000313" key="4">
    <source>
        <dbReference type="EMBL" id="KTW29908.1"/>
    </source>
</evidence>
<dbReference type="InterPro" id="IPR021041">
    <property type="entry name" value="Maj_surf_glycoprot_2_C"/>
</dbReference>
<keyword evidence="1" id="KW-0175">Coiled coil</keyword>
<comment type="caution">
    <text evidence="4">The sequence shown here is derived from an EMBL/GenBank/DDBJ whole genome shotgun (WGS) entry which is preliminary data.</text>
</comment>
<feature type="coiled-coil region" evidence="1">
    <location>
        <begin position="749"/>
        <end position="797"/>
    </location>
</feature>
<sequence length="1029" mass="115883">MARLVKRQAQVVQKQDDIKEEHLLAFILKEKYDKEEQCKQELKKYCEELKEIDGGSDVNKNVKEICDEAKRDKKCTGLKAKVEAELDTFDTELEDELGKLKDENCKKYEEKCILLEGTGYSEDIKKNCVELREGCYELKRKKVAEELLLRALGKEAKNDGECKEKMKTVCSVLSRESDELMSFCLDPTKTCETLKKKSEEVCNLLKTKLDGKSSEKCHERLEKCHFYGEACTETKCEEDKTKCEKEGVIYKAPESDFSPVKPKASLLRSIGLEDVYKRAEKEGIIIGKSGVDLPRKSGTNFLQDLLLLLSRDEKETDATSKCKKALGKCDTSKYLDHNLKDLCDKNDNDKCKALLDVNVKERCTNLKLNLYLKDLSTEYDKESKVLFWRELPTLFTKGECVELESECFYLKKACKDSKIDEACQNVRAACYKKGQDRMLNTFFQKELKGKLGHVRFYSDPKDCKKYVVENCTKLKEDKRYLSKCLYPKELCYGLSNDIFLQSKELSALLDDQRDFPLEKDCVELGEKCDQLSSDSLLNLEKCITLKRRCEYFRVSEGFRNVLLKRKDDSLMTQENCTKALHEKCDALSRRRKNSFSVSCALPEETCSYMVFHTSQDCKYLKENIKNGGIVGKIGGANGNETALEELCTTWGRHCHQLVKNCPEQLKKKENGNDNDHNCDKLEEKCRDTFEKLKAKEELTHLLKGNLKDDVKCKEALGKGCTELQKDNTFKILLTNCEEGTKGTVCKKLVDKVKKKCPTLKTDLENAKEELTKMKTEYDALKQAAEKSTKEAKLLLSKPRQTVMPSAQNSSGSVPAQPPAAPAAPEAGSSSSPQGPPSSPESSSTSSGTPGTTDGTAKNPKFGLVKRAYVAEGVSEAEVKAFDATTIALELYLELKEECKALQLDCGFKEECPDTKQACENIDTLCKLEPLEIKPHHTEKITATMTETKTIEKTTEKTSTTTITITKPVGGGKVTEQCTLVRTTDIWVTSTSLHTSTVTSTPTVTSTVTLTSMRKCKPTKCTTDSSEETH</sequence>
<dbReference type="GeneID" id="28935906"/>
<feature type="region of interest" description="Disordered" evidence="2">
    <location>
        <begin position="801"/>
        <end position="859"/>
    </location>
</feature>
<dbReference type="Proteomes" id="UP000054454">
    <property type="component" value="Unassembled WGS sequence"/>
</dbReference>
<feature type="domain" description="Major surface glycoprotein 2 C-terminal" evidence="3">
    <location>
        <begin position="860"/>
        <end position="889"/>
    </location>
</feature>
<evidence type="ECO:0000259" key="3">
    <source>
        <dbReference type="Pfam" id="PF12373"/>
    </source>
</evidence>
<evidence type="ECO:0000313" key="5">
    <source>
        <dbReference type="Proteomes" id="UP000054454"/>
    </source>
</evidence>
<evidence type="ECO:0000256" key="1">
    <source>
        <dbReference type="SAM" id="Coils"/>
    </source>
</evidence>
<dbReference type="RefSeq" id="XP_018226895.1">
    <property type="nucleotide sequence ID" value="XM_018369704.1"/>
</dbReference>
<name>A0A0W4ZNF1_PNEC8</name>
<reference evidence="5" key="1">
    <citation type="journal article" date="2016" name="Nat. Commun.">
        <title>Genome analysis of three Pneumocystis species reveals adaptation mechanisms to life exclusively in mammalian hosts.</title>
        <authorList>
            <person name="Ma L."/>
            <person name="Chen Z."/>
            <person name="Huang D.W."/>
            <person name="Kutty G."/>
            <person name="Ishihara M."/>
            <person name="Wang H."/>
            <person name="Abouelleil A."/>
            <person name="Bishop L."/>
            <person name="Davey E."/>
            <person name="Deng R."/>
            <person name="Deng X."/>
            <person name="Fan L."/>
            <person name="Fantoni G."/>
            <person name="Fitzgerald M."/>
            <person name="Gogineni E."/>
            <person name="Goldberg J.M."/>
            <person name="Handley G."/>
            <person name="Hu X."/>
            <person name="Huber C."/>
            <person name="Jiao X."/>
            <person name="Jones K."/>
            <person name="Levin J.Z."/>
            <person name="Liu Y."/>
            <person name="Macdonald P."/>
            <person name="Melnikov A."/>
            <person name="Raley C."/>
            <person name="Sassi M."/>
            <person name="Sherman B.T."/>
            <person name="Song X."/>
            <person name="Sykes S."/>
            <person name="Tran B."/>
            <person name="Walsh L."/>
            <person name="Xia Y."/>
            <person name="Yang J."/>
            <person name="Young S."/>
            <person name="Zeng Q."/>
            <person name="Zheng X."/>
            <person name="Stephens R."/>
            <person name="Nusbaum C."/>
            <person name="Birren B.W."/>
            <person name="Azadi P."/>
            <person name="Lempicki R.A."/>
            <person name="Cuomo C.A."/>
            <person name="Kovacs J.A."/>
        </authorList>
    </citation>
    <scope>NUCLEOTIDE SEQUENCE [LARGE SCALE GENOMIC DNA]</scope>
    <source>
        <strain evidence="5">B80</strain>
    </source>
</reference>
<dbReference type="EMBL" id="LFVZ01000004">
    <property type="protein sequence ID" value="KTW29908.1"/>
    <property type="molecule type" value="Genomic_DNA"/>
</dbReference>